<keyword evidence="2" id="KW-0812">Transmembrane</keyword>
<evidence type="ECO:0000313" key="4">
    <source>
        <dbReference type="Proteomes" id="UP000823749"/>
    </source>
</evidence>
<comment type="caution">
    <text evidence="3">The sequence shown here is derived from an EMBL/GenBank/DDBJ whole genome shotgun (WGS) entry which is preliminary data.</text>
</comment>
<feature type="transmembrane region" description="Helical" evidence="2">
    <location>
        <begin position="102"/>
        <end position="126"/>
    </location>
</feature>
<keyword evidence="2" id="KW-0472">Membrane</keyword>
<keyword evidence="2" id="KW-1133">Transmembrane helix</keyword>
<sequence length="136" mass="14267">MGMGYDGDEDEVISSMYLSGPWQSKKLQRKENSITDGSSTSRFRDRSAHDSSSNGVAGVVMLQGHRLQGYQLGERNALSSSFSGGEILGVVFSGADASDDTVSIGLGLMAVPGYGLIAAMLSVLLAKIKIMACAIN</sequence>
<reference evidence="3" key="1">
    <citation type="submission" date="2020-08" db="EMBL/GenBank/DDBJ databases">
        <title>Plant Genome Project.</title>
        <authorList>
            <person name="Zhang R.-G."/>
        </authorList>
    </citation>
    <scope>NUCLEOTIDE SEQUENCE</scope>
    <source>
        <strain evidence="3">WSP0</strain>
        <tissue evidence="3">Leaf</tissue>
    </source>
</reference>
<organism evidence="3 4">
    <name type="scientific">Rhododendron griersonianum</name>
    <dbReference type="NCBI Taxonomy" id="479676"/>
    <lineage>
        <taxon>Eukaryota</taxon>
        <taxon>Viridiplantae</taxon>
        <taxon>Streptophyta</taxon>
        <taxon>Embryophyta</taxon>
        <taxon>Tracheophyta</taxon>
        <taxon>Spermatophyta</taxon>
        <taxon>Magnoliopsida</taxon>
        <taxon>eudicotyledons</taxon>
        <taxon>Gunneridae</taxon>
        <taxon>Pentapetalae</taxon>
        <taxon>asterids</taxon>
        <taxon>Ericales</taxon>
        <taxon>Ericaceae</taxon>
        <taxon>Ericoideae</taxon>
        <taxon>Rhodoreae</taxon>
        <taxon>Rhododendron</taxon>
    </lineage>
</organism>
<dbReference type="Proteomes" id="UP000823749">
    <property type="component" value="Chromosome 11"/>
</dbReference>
<evidence type="ECO:0008006" key="5">
    <source>
        <dbReference type="Google" id="ProtNLM"/>
    </source>
</evidence>
<dbReference type="EMBL" id="JACTNZ010000011">
    <property type="protein sequence ID" value="KAG5526767.1"/>
    <property type="molecule type" value="Genomic_DNA"/>
</dbReference>
<name>A0AAV6IDJ6_9ERIC</name>
<accession>A0AAV6IDJ6</accession>
<evidence type="ECO:0000256" key="1">
    <source>
        <dbReference type="SAM" id="MobiDB-lite"/>
    </source>
</evidence>
<protein>
    <recommendedName>
        <fullName evidence="5">AT-hook motif nuclear-localized protein</fullName>
    </recommendedName>
</protein>
<evidence type="ECO:0000313" key="3">
    <source>
        <dbReference type="EMBL" id="KAG5526767.1"/>
    </source>
</evidence>
<keyword evidence="4" id="KW-1185">Reference proteome</keyword>
<dbReference type="AlphaFoldDB" id="A0AAV6IDJ6"/>
<proteinExistence type="predicted"/>
<feature type="region of interest" description="Disordered" evidence="1">
    <location>
        <begin position="24"/>
        <end position="55"/>
    </location>
</feature>
<evidence type="ECO:0000256" key="2">
    <source>
        <dbReference type="SAM" id="Phobius"/>
    </source>
</evidence>
<gene>
    <name evidence="3" type="ORF">RHGRI_032881</name>
</gene>